<dbReference type="Proteomes" id="UP000286701">
    <property type="component" value="Unassembled WGS sequence"/>
</dbReference>
<evidence type="ECO:0000256" key="3">
    <source>
        <dbReference type="ARBA" id="ARBA00022692"/>
    </source>
</evidence>
<evidence type="ECO:0000313" key="9">
    <source>
        <dbReference type="EMBL" id="RWY50126.1"/>
    </source>
</evidence>
<feature type="transmembrane region" description="Helical" evidence="6">
    <location>
        <begin position="682"/>
        <end position="706"/>
    </location>
</feature>
<feature type="transmembrane region" description="Helical" evidence="6">
    <location>
        <begin position="21"/>
        <end position="42"/>
    </location>
</feature>
<dbReference type="GO" id="GO:0005886">
    <property type="term" value="C:plasma membrane"/>
    <property type="evidence" value="ECO:0007669"/>
    <property type="project" value="UniProtKB-SubCell"/>
</dbReference>
<comment type="caution">
    <text evidence="9">The sequence shown here is derived from an EMBL/GenBank/DDBJ whole genome shotgun (WGS) entry which is preliminary data.</text>
</comment>
<proteinExistence type="predicted"/>
<dbReference type="InterPro" id="IPR050250">
    <property type="entry name" value="Macrolide_Exporter_MacB"/>
</dbReference>
<comment type="subcellular location">
    <subcellularLocation>
        <location evidence="1">Cell membrane</location>
        <topology evidence="1">Multi-pass membrane protein</topology>
    </subcellularLocation>
</comment>
<dbReference type="RefSeq" id="WP_128534856.1">
    <property type="nucleotide sequence ID" value="NZ_SBIW01000007.1"/>
</dbReference>
<keyword evidence="2" id="KW-1003">Cell membrane</keyword>
<feature type="transmembrane region" description="Helical" evidence="6">
    <location>
        <begin position="766"/>
        <end position="788"/>
    </location>
</feature>
<evidence type="ECO:0000256" key="4">
    <source>
        <dbReference type="ARBA" id="ARBA00022989"/>
    </source>
</evidence>
<evidence type="ECO:0000259" key="7">
    <source>
        <dbReference type="Pfam" id="PF02687"/>
    </source>
</evidence>
<dbReference type="GO" id="GO:0022857">
    <property type="term" value="F:transmembrane transporter activity"/>
    <property type="evidence" value="ECO:0007669"/>
    <property type="project" value="TreeGrafter"/>
</dbReference>
<evidence type="ECO:0000256" key="5">
    <source>
        <dbReference type="ARBA" id="ARBA00023136"/>
    </source>
</evidence>
<evidence type="ECO:0000256" key="2">
    <source>
        <dbReference type="ARBA" id="ARBA00022475"/>
    </source>
</evidence>
<dbReference type="EMBL" id="SBIW01000007">
    <property type="protein sequence ID" value="RWY50126.1"/>
    <property type="molecule type" value="Genomic_DNA"/>
</dbReference>
<organism evidence="9 10">
    <name type="scientific">Mucilaginibacter gilvus</name>
    <dbReference type="NCBI Taxonomy" id="2305909"/>
    <lineage>
        <taxon>Bacteria</taxon>
        <taxon>Pseudomonadati</taxon>
        <taxon>Bacteroidota</taxon>
        <taxon>Sphingobacteriia</taxon>
        <taxon>Sphingobacteriales</taxon>
        <taxon>Sphingobacteriaceae</taxon>
        <taxon>Mucilaginibacter</taxon>
    </lineage>
</organism>
<feature type="transmembrane region" description="Helical" evidence="6">
    <location>
        <begin position="431"/>
        <end position="455"/>
    </location>
</feature>
<feature type="domain" description="ABC3 transporter permease C-terminal" evidence="7">
    <location>
        <begin position="297"/>
        <end position="411"/>
    </location>
</feature>
<dbReference type="PANTHER" id="PTHR30572">
    <property type="entry name" value="MEMBRANE COMPONENT OF TRANSPORTER-RELATED"/>
    <property type="match status" value="1"/>
</dbReference>
<feature type="transmembrane region" description="Helical" evidence="6">
    <location>
        <begin position="342"/>
        <end position="367"/>
    </location>
</feature>
<sequence>MIKNYLTIAWRSLTKNKVFSFINIFGLAIGLTCCMLISAYIYQEVTYDTYPANAKNIYRVGLHLTENAGVTDFALVDAAVGQGIKNNIPGVVSSTRISGRGSVYVKYDDKLFKEEHFSIADSNFLAMFSLPLIQGDGRSALVSPNSVVITSQTAKKYFGSESAIGKTLVLQGERDLKVTGVIDKVPDNSHFHYDAFISKSTYPSKRETWSNISFYTYLQLNNGADAKKIEAQFPALVLKYAAPEIQNDMGVSLAEAQKSVNTFRFFLMPLTDIHLHSATKFEMEPNGDIHYVYIFSALAAFILLLACINFMNLSTASSVKRAKEVGIRKVMGSLKSSLISQFLTESVVVTALAMVIGLMLVYFALPYFNALAGKQFEMGLFVSFKSIAIEVFLVLLVGIIAGIYPAFFLSSFKVLNVLKGNSSAGPAKRNFLRSGLVVFQFFISTSLIIATMVVYRQLNYMQNIKLGYDKEQVLVINDAYSLGNNIDAFKQQLLRDPRVANATVTGSVPGAANMDGTQIYAKEFNDKQEHKEIHTNIYHVEDSYLATLGIKMAIGRNFSSASPADSSAVVINEALVREIGWGNTDPIGKTIVRSGQHEFKVVGVVKDFHYKSAKEKIAPLMFLPGRSNMLMAVKVHSADIAPFLTDVKKQWDSFRATAPFSYSFLDEQYAALYSAEQRTGKIFTSFAFVAVIIASLGLFGLAAFSIRQRVKEIGIRKVLGASSGTITGMLSTEFLKLVGIAIVVSVPVTWYAMYKWLQDFAYRVEISWWVFVLAGFIAILVAFVTVSFQSVRAALANPVKSLRSE</sequence>
<feature type="transmembrane region" description="Helical" evidence="6">
    <location>
        <begin position="387"/>
        <end position="410"/>
    </location>
</feature>
<dbReference type="AlphaFoldDB" id="A0A444MLK7"/>
<feature type="domain" description="MacB-like periplasmic core" evidence="8">
    <location>
        <begin position="443"/>
        <end position="624"/>
    </location>
</feature>
<evidence type="ECO:0000256" key="1">
    <source>
        <dbReference type="ARBA" id="ARBA00004651"/>
    </source>
</evidence>
<dbReference type="InterPro" id="IPR025857">
    <property type="entry name" value="MacB_PCD"/>
</dbReference>
<feature type="domain" description="MacB-like periplasmic core" evidence="8">
    <location>
        <begin position="20"/>
        <end position="234"/>
    </location>
</feature>
<feature type="domain" description="ABC3 transporter permease C-terminal" evidence="7">
    <location>
        <begin position="685"/>
        <end position="794"/>
    </location>
</feature>
<dbReference type="PANTHER" id="PTHR30572:SF18">
    <property type="entry name" value="ABC-TYPE MACROLIDE FAMILY EXPORT SYSTEM PERMEASE COMPONENT 2"/>
    <property type="match status" value="1"/>
</dbReference>
<protein>
    <submittedName>
        <fullName evidence="9">ABC transporter permease</fullName>
    </submittedName>
</protein>
<keyword evidence="5 6" id="KW-0472">Membrane</keyword>
<accession>A0A444MLK7</accession>
<evidence type="ECO:0000259" key="8">
    <source>
        <dbReference type="Pfam" id="PF12704"/>
    </source>
</evidence>
<keyword evidence="10" id="KW-1185">Reference proteome</keyword>
<dbReference type="InterPro" id="IPR003838">
    <property type="entry name" value="ABC3_permease_C"/>
</dbReference>
<evidence type="ECO:0000256" key="6">
    <source>
        <dbReference type="SAM" id="Phobius"/>
    </source>
</evidence>
<gene>
    <name evidence="9" type="ORF">EPL05_15330</name>
</gene>
<dbReference type="Pfam" id="PF12704">
    <property type="entry name" value="MacB_PCD"/>
    <property type="match status" value="2"/>
</dbReference>
<feature type="transmembrane region" description="Helical" evidence="6">
    <location>
        <begin position="734"/>
        <end position="754"/>
    </location>
</feature>
<dbReference type="OrthoDB" id="1451596at2"/>
<keyword evidence="4 6" id="KW-1133">Transmembrane helix</keyword>
<feature type="transmembrane region" description="Helical" evidence="6">
    <location>
        <begin position="291"/>
        <end position="313"/>
    </location>
</feature>
<reference evidence="9 10" key="1">
    <citation type="submission" date="2019-01" db="EMBL/GenBank/DDBJ databases">
        <title>Mucilaginibacter antarcticum sp. nov., isolated from antarctic soil.</title>
        <authorList>
            <person name="Yan Y.-Q."/>
            <person name="Du Z.-J."/>
        </authorList>
    </citation>
    <scope>NUCLEOTIDE SEQUENCE [LARGE SCALE GENOMIC DNA]</scope>
    <source>
        <strain evidence="9 10">F01003</strain>
    </source>
</reference>
<dbReference type="Pfam" id="PF02687">
    <property type="entry name" value="FtsX"/>
    <property type="match status" value="2"/>
</dbReference>
<name>A0A444MLK7_9SPHI</name>
<evidence type="ECO:0000313" key="10">
    <source>
        <dbReference type="Proteomes" id="UP000286701"/>
    </source>
</evidence>
<keyword evidence="3 6" id="KW-0812">Transmembrane</keyword>